<sequence>MPGDDFRFTRELTALDATKLDRAEAREVEGLYRAKEYLATEFRDRLIEVESERDLLRTRVDRLQAERDSLRERLDGLEADRGSVAPDRLVASLGDAIASARDDLSAAEYAIGRVEVDLKANVVGGDDGPRFQLPDLAEPVNRETLSTLRFDLRPAAPAEETTVYDPIPDVRDRSLAEARGAVQRAGFTVGEVTTEPGDADDVVLDQFPSPRSVAEPGTPVDLTVSERRELDVPSVIGLDLEDAAAALDDAGLTVGAVDAEARDAPADAVVGQSPPAGESVPVGTAVDLTVSAGSAAADAASEPPESDGLEERATADLEAVDGIGPTYADRLRESGVADVATLLDRDVEAVAEVTRAPASRVENWFVDARRLLEDE</sequence>
<dbReference type="SMART" id="SM00740">
    <property type="entry name" value="PASTA"/>
    <property type="match status" value="2"/>
</dbReference>
<evidence type="ECO:0000256" key="1">
    <source>
        <dbReference type="SAM" id="Coils"/>
    </source>
</evidence>
<evidence type="ECO:0000259" key="3">
    <source>
        <dbReference type="PROSITE" id="PS51178"/>
    </source>
</evidence>
<evidence type="ECO:0000313" key="5">
    <source>
        <dbReference type="Proteomes" id="UP000253273"/>
    </source>
</evidence>
<name>A0A345E1Z6_9EURY</name>
<dbReference type="Gene3D" id="1.10.150.20">
    <property type="entry name" value="5' to 3' exonuclease, C-terminal subdomain"/>
    <property type="match status" value="1"/>
</dbReference>
<dbReference type="InterPro" id="IPR005543">
    <property type="entry name" value="PASTA_dom"/>
</dbReference>
<dbReference type="OrthoDB" id="202878at2157"/>
<keyword evidence="1" id="KW-0175">Coiled coil</keyword>
<proteinExistence type="predicted"/>
<dbReference type="RefSeq" id="WP_114585360.1">
    <property type="nucleotide sequence ID" value="NZ_CP031150.1"/>
</dbReference>
<dbReference type="CDD" id="cd06577">
    <property type="entry name" value="PASTA_pknB"/>
    <property type="match status" value="1"/>
</dbReference>
<feature type="coiled-coil region" evidence="1">
    <location>
        <begin position="46"/>
        <end position="80"/>
    </location>
</feature>
<dbReference type="Pfam" id="PF03793">
    <property type="entry name" value="PASTA"/>
    <property type="match status" value="2"/>
</dbReference>
<dbReference type="PROSITE" id="PS51178">
    <property type="entry name" value="PASTA"/>
    <property type="match status" value="2"/>
</dbReference>
<organism evidence="4 5">
    <name type="scientific">Haloplanus rubicundus</name>
    <dbReference type="NCBI Taxonomy" id="1547898"/>
    <lineage>
        <taxon>Archaea</taxon>
        <taxon>Methanobacteriati</taxon>
        <taxon>Methanobacteriota</taxon>
        <taxon>Stenosarchaea group</taxon>
        <taxon>Halobacteria</taxon>
        <taxon>Halobacteriales</taxon>
        <taxon>Haloferacaceae</taxon>
        <taxon>Haloplanus</taxon>
    </lineage>
</organism>
<gene>
    <name evidence="4" type="ORF">DU500_07050</name>
</gene>
<dbReference type="Pfam" id="PF14520">
    <property type="entry name" value="HHH_5"/>
    <property type="match status" value="1"/>
</dbReference>
<feature type="domain" description="PASTA" evidence="3">
    <location>
        <begin position="161"/>
        <end position="225"/>
    </location>
</feature>
<dbReference type="EMBL" id="CP031150">
    <property type="protein sequence ID" value="AXG06218.1"/>
    <property type="molecule type" value="Genomic_DNA"/>
</dbReference>
<evidence type="ECO:0000313" key="4">
    <source>
        <dbReference type="EMBL" id="AXG06218.1"/>
    </source>
</evidence>
<protein>
    <submittedName>
        <fullName evidence="4">PASTA domain-containing protein</fullName>
    </submittedName>
</protein>
<feature type="domain" description="PASTA" evidence="3">
    <location>
        <begin position="226"/>
        <end position="292"/>
    </location>
</feature>
<dbReference type="AlphaFoldDB" id="A0A345E1Z6"/>
<dbReference type="KEGG" id="haj:DU500_07050"/>
<reference evidence="4 5" key="1">
    <citation type="submission" date="2018-07" db="EMBL/GenBank/DDBJ databases">
        <title>Genome sequences of Haloplanus sp. CBA1113.</title>
        <authorList>
            <person name="Kim Y.B."/>
            <person name="Roh S.W."/>
        </authorList>
    </citation>
    <scope>NUCLEOTIDE SEQUENCE [LARGE SCALE GENOMIC DNA]</scope>
    <source>
        <strain evidence="4 5">CBA1113</strain>
    </source>
</reference>
<dbReference type="GeneID" id="37283129"/>
<dbReference type="Gene3D" id="3.30.10.20">
    <property type="match status" value="2"/>
</dbReference>
<evidence type="ECO:0000256" key="2">
    <source>
        <dbReference type="SAM" id="MobiDB-lite"/>
    </source>
</evidence>
<dbReference type="Proteomes" id="UP000253273">
    <property type="component" value="Chromosome"/>
</dbReference>
<keyword evidence="5" id="KW-1185">Reference proteome</keyword>
<accession>A0A345E1Z6</accession>
<feature type="compositionally biased region" description="Low complexity" evidence="2">
    <location>
        <begin position="293"/>
        <end position="303"/>
    </location>
</feature>
<feature type="region of interest" description="Disordered" evidence="2">
    <location>
        <begin position="293"/>
        <end position="313"/>
    </location>
</feature>